<evidence type="ECO:0000256" key="6">
    <source>
        <dbReference type="ARBA" id="ARBA00022840"/>
    </source>
</evidence>
<keyword evidence="3" id="KW-0808">Transferase</keyword>
<organism evidence="11 12">
    <name type="scientific">Oculimacula yallundae</name>
    <dbReference type="NCBI Taxonomy" id="86028"/>
    <lineage>
        <taxon>Eukaryota</taxon>
        <taxon>Fungi</taxon>
        <taxon>Dikarya</taxon>
        <taxon>Ascomycota</taxon>
        <taxon>Pezizomycotina</taxon>
        <taxon>Leotiomycetes</taxon>
        <taxon>Helotiales</taxon>
        <taxon>Ploettnerulaceae</taxon>
        <taxon>Oculimacula</taxon>
    </lineage>
</organism>
<evidence type="ECO:0000256" key="4">
    <source>
        <dbReference type="ARBA" id="ARBA00022741"/>
    </source>
</evidence>
<gene>
    <name evidence="11" type="ORF">VTL71DRAFT_2672</name>
</gene>
<sequence length="417" mass="47686">MDDLSIFKPLNMLYTEEDMSDYKPGGFHPVSLGDTFKDGRYEVHHKLGWGGFSTVWLAWDNISEIWVSLKVKSAQGSERNNEPELLRALQARGAQDHHIVQLLDDFVHEGPNGLHQCLVFELLGPCVDFVAYGLLDDEIFDTKGVLRVTTQMLARSFPTRQEISLNEADINGANLAFTSARLSRLSRAELFLILGEPEVDPLVRLDGQTLAPGLPKQLIKKADWIDWVDEDEEDIRIIDFGETFFYGARPEKLSQPGDLRIPETVFTDSFDHRIDLWRAGMTICTMLYGARPFMLWGGPETVIDQMIDFVEELPAEWAAEWAAKWEDMLKGAQWTLEHDIIAKSIRPRLDKRFHETIRKPALQCLLPIMRALIRFRPEDRISAKEALALIPPGWEDEESDDSSDEEMDSRVDMQSRL</sequence>
<evidence type="ECO:0000256" key="8">
    <source>
        <dbReference type="ARBA" id="ARBA00048679"/>
    </source>
</evidence>
<dbReference type="InterPro" id="IPR011009">
    <property type="entry name" value="Kinase-like_dom_sf"/>
</dbReference>
<dbReference type="SUPFAM" id="SSF56112">
    <property type="entry name" value="Protein kinase-like (PK-like)"/>
    <property type="match status" value="1"/>
</dbReference>
<evidence type="ECO:0000256" key="2">
    <source>
        <dbReference type="ARBA" id="ARBA00022527"/>
    </source>
</evidence>
<dbReference type="EC" id="2.7.11.1" evidence="1"/>
<evidence type="ECO:0000256" key="5">
    <source>
        <dbReference type="ARBA" id="ARBA00022777"/>
    </source>
</evidence>
<dbReference type="Proteomes" id="UP001595075">
    <property type="component" value="Unassembled WGS sequence"/>
</dbReference>
<accession>A0ABR4CBG2</accession>
<evidence type="ECO:0000313" key="12">
    <source>
        <dbReference type="Proteomes" id="UP001595075"/>
    </source>
</evidence>
<evidence type="ECO:0000313" key="11">
    <source>
        <dbReference type="EMBL" id="KAL2066601.1"/>
    </source>
</evidence>
<comment type="catalytic activity">
    <reaction evidence="8">
        <text>L-seryl-[protein] + ATP = O-phospho-L-seryl-[protein] + ADP + H(+)</text>
        <dbReference type="Rhea" id="RHEA:17989"/>
        <dbReference type="Rhea" id="RHEA-COMP:9863"/>
        <dbReference type="Rhea" id="RHEA-COMP:11604"/>
        <dbReference type="ChEBI" id="CHEBI:15378"/>
        <dbReference type="ChEBI" id="CHEBI:29999"/>
        <dbReference type="ChEBI" id="CHEBI:30616"/>
        <dbReference type="ChEBI" id="CHEBI:83421"/>
        <dbReference type="ChEBI" id="CHEBI:456216"/>
        <dbReference type="EC" id="2.7.11.1"/>
    </reaction>
</comment>
<evidence type="ECO:0000256" key="9">
    <source>
        <dbReference type="SAM" id="MobiDB-lite"/>
    </source>
</evidence>
<keyword evidence="6" id="KW-0067">ATP-binding</keyword>
<evidence type="ECO:0000256" key="7">
    <source>
        <dbReference type="ARBA" id="ARBA00047899"/>
    </source>
</evidence>
<dbReference type="EMBL" id="JAZHXI010000011">
    <property type="protein sequence ID" value="KAL2066601.1"/>
    <property type="molecule type" value="Genomic_DNA"/>
</dbReference>
<evidence type="ECO:0000259" key="10">
    <source>
        <dbReference type="PROSITE" id="PS50011"/>
    </source>
</evidence>
<comment type="catalytic activity">
    <reaction evidence="7">
        <text>L-threonyl-[protein] + ATP = O-phospho-L-threonyl-[protein] + ADP + H(+)</text>
        <dbReference type="Rhea" id="RHEA:46608"/>
        <dbReference type="Rhea" id="RHEA-COMP:11060"/>
        <dbReference type="Rhea" id="RHEA-COMP:11605"/>
        <dbReference type="ChEBI" id="CHEBI:15378"/>
        <dbReference type="ChEBI" id="CHEBI:30013"/>
        <dbReference type="ChEBI" id="CHEBI:30616"/>
        <dbReference type="ChEBI" id="CHEBI:61977"/>
        <dbReference type="ChEBI" id="CHEBI:456216"/>
        <dbReference type="EC" id="2.7.11.1"/>
    </reaction>
</comment>
<evidence type="ECO:0000256" key="1">
    <source>
        <dbReference type="ARBA" id="ARBA00012513"/>
    </source>
</evidence>
<evidence type="ECO:0000256" key="3">
    <source>
        <dbReference type="ARBA" id="ARBA00022679"/>
    </source>
</evidence>
<dbReference type="Gene3D" id="3.30.200.20">
    <property type="entry name" value="Phosphorylase Kinase, domain 1"/>
    <property type="match status" value="1"/>
</dbReference>
<feature type="domain" description="Protein kinase" evidence="10">
    <location>
        <begin position="41"/>
        <end position="394"/>
    </location>
</feature>
<keyword evidence="5" id="KW-0418">Kinase</keyword>
<comment type="caution">
    <text evidence="11">The sequence shown here is derived from an EMBL/GenBank/DDBJ whole genome shotgun (WGS) entry which is preliminary data.</text>
</comment>
<keyword evidence="12" id="KW-1185">Reference proteome</keyword>
<dbReference type="InterPro" id="IPR000719">
    <property type="entry name" value="Prot_kinase_dom"/>
</dbReference>
<feature type="region of interest" description="Disordered" evidence="9">
    <location>
        <begin position="392"/>
        <end position="417"/>
    </location>
</feature>
<dbReference type="Gene3D" id="1.10.510.10">
    <property type="entry name" value="Transferase(Phosphotransferase) domain 1"/>
    <property type="match status" value="1"/>
</dbReference>
<dbReference type="PROSITE" id="PS50011">
    <property type="entry name" value="PROTEIN_KINASE_DOM"/>
    <property type="match status" value="1"/>
</dbReference>
<name>A0ABR4CBG2_9HELO</name>
<dbReference type="PANTHER" id="PTHR47634:SF9">
    <property type="entry name" value="PROTEIN KINASE DOMAIN-CONTAINING PROTEIN-RELATED"/>
    <property type="match status" value="1"/>
</dbReference>
<reference evidence="11 12" key="1">
    <citation type="journal article" date="2024" name="Commun. Biol.">
        <title>Comparative genomic analysis of thermophilic fungi reveals convergent evolutionary adaptations and gene losses.</title>
        <authorList>
            <person name="Steindorff A.S."/>
            <person name="Aguilar-Pontes M.V."/>
            <person name="Robinson A.J."/>
            <person name="Andreopoulos B."/>
            <person name="LaButti K."/>
            <person name="Kuo A."/>
            <person name="Mondo S."/>
            <person name="Riley R."/>
            <person name="Otillar R."/>
            <person name="Haridas S."/>
            <person name="Lipzen A."/>
            <person name="Grimwood J."/>
            <person name="Schmutz J."/>
            <person name="Clum A."/>
            <person name="Reid I.D."/>
            <person name="Moisan M.C."/>
            <person name="Butler G."/>
            <person name="Nguyen T.T.M."/>
            <person name="Dewar K."/>
            <person name="Conant G."/>
            <person name="Drula E."/>
            <person name="Henrissat B."/>
            <person name="Hansel C."/>
            <person name="Singer S."/>
            <person name="Hutchinson M.I."/>
            <person name="de Vries R.P."/>
            <person name="Natvig D.O."/>
            <person name="Powell A.J."/>
            <person name="Tsang A."/>
            <person name="Grigoriev I.V."/>
        </authorList>
    </citation>
    <scope>NUCLEOTIDE SEQUENCE [LARGE SCALE GENOMIC DNA]</scope>
    <source>
        <strain evidence="11 12">CBS 494.80</strain>
    </source>
</reference>
<dbReference type="PANTHER" id="PTHR47634">
    <property type="entry name" value="PROTEIN KINASE DOMAIN-CONTAINING PROTEIN-RELATED"/>
    <property type="match status" value="1"/>
</dbReference>
<keyword evidence="2" id="KW-0723">Serine/threonine-protein kinase</keyword>
<keyword evidence="4" id="KW-0547">Nucleotide-binding</keyword>
<dbReference type="InterPro" id="IPR051334">
    <property type="entry name" value="SRPK"/>
</dbReference>
<feature type="compositionally biased region" description="Acidic residues" evidence="9">
    <location>
        <begin position="394"/>
        <end position="407"/>
    </location>
</feature>
<protein>
    <recommendedName>
        <fullName evidence="1">non-specific serine/threonine protein kinase</fullName>
        <ecNumber evidence="1">2.7.11.1</ecNumber>
    </recommendedName>
</protein>
<feature type="compositionally biased region" description="Basic and acidic residues" evidence="9">
    <location>
        <begin position="408"/>
        <end position="417"/>
    </location>
</feature>
<dbReference type="SMART" id="SM00220">
    <property type="entry name" value="S_TKc"/>
    <property type="match status" value="1"/>
</dbReference>
<proteinExistence type="predicted"/>